<organism evidence="9 10">
    <name type="scientific">Gryllus longicercus</name>
    <dbReference type="NCBI Taxonomy" id="2509291"/>
    <lineage>
        <taxon>Eukaryota</taxon>
        <taxon>Metazoa</taxon>
        <taxon>Ecdysozoa</taxon>
        <taxon>Arthropoda</taxon>
        <taxon>Hexapoda</taxon>
        <taxon>Insecta</taxon>
        <taxon>Pterygota</taxon>
        <taxon>Neoptera</taxon>
        <taxon>Polyneoptera</taxon>
        <taxon>Orthoptera</taxon>
        <taxon>Ensifera</taxon>
        <taxon>Gryllidea</taxon>
        <taxon>Grylloidea</taxon>
        <taxon>Gryllidae</taxon>
        <taxon>Gryllinae</taxon>
        <taxon>Gryllus</taxon>
    </lineage>
</organism>
<keyword evidence="4 6" id="KW-0539">Nucleus</keyword>
<dbReference type="GO" id="GO:0005730">
    <property type="term" value="C:nucleolus"/>
    <property type="evidence" value="ECO:0007669"/>
    <property type="project" value="UniProtKB-SubCell"/>
</dbReference>
<evidence type="ECO:0000256" key="3">
    <source>
        <dbReference type="ARBA" id="ARBA00020387"/>
    </source>
</evidence>
<feature type="region of interest" description="Disordered" evidence="7">
    <location>
        <begin position="280"/>
        <end position="329"/>
    </location>
</feature>
<comment type="similarity">
    <text evidence="2 6">Belongs to the RPF2 family.</text>
</comment>
<evidence type="ECO:0000256" key="2">
    <source>
        <dbReference type="ARBA" id="ARBA00010782"/>
    </source>
</evidence>
<feature type="compositionally biased region" description="Basic residues" evidence="7">
    <location>
        <begin position="320"/>
        <end position="329"/>
    </location>
</feature>
<dbReference type="AlphaFoldDB" id="A0AAN9VM15"/>
<dbReference type="GO" id="GO:0019843">
    <property type="term" value="F:rRNA binding"/>
    <property type="evidence" value="ECO:0007669"/>
    <property type="project" value="UniProtKB-UniRule"/>
</dbReference>
<dbReference type="InterPro" id="IPR039770">
    <property type="entry name" value="Rpf2"/>
</dbReference>
<feature type="domain" description="Brix" evidence="8">
    <location>
        <begin position="31"/>
        <end position="234"/>
    </location>
</feature>
<evidence type="ECO:0000256" key="5">
    <source>
        <dbReference type="ARBA" id="ARBA00030889"/>
    </source>
</evidence>
<dbReference type="GO" id="GO:0000027">
    <property type="term" value="P:ribosomal large subunit assembly"/>
    <property type="evidence" value="ECO:0007669"/>
    <property type="project" value="InterPro"/>
</dbReference>
<keyword evidence="10" id="KW-1185">Reference proteome</keyword>
<evidence type="ECO:0000256" key="4">
    <source>
        <dbReference type="ARBA" id="ARBA00023242"/>
    </source>
</evidence>
<dbReference type="GO" id="GO:0000463">
    <property type="term" value="P:maturation of LSU-rRNA from tricistronic rRNA transcript (SSU-rRNA, 5.8S rRNA, LSU-rRNA)"/>
    <property type="evidence" value="ECO:0007669"/>
    <property type="project" value="TreeGrafter"/>
</dbReference>
<proteinExistence type="inferred from homology"/>
<evidence type="ECO:0000259" key="8">
    <source>
        <dbReference type="PROSITE" id="PS50833"/>
    </source>
</evidence>
<comment type="subcellular location">
    <subcellularLocation>
        <location evidence="1 6">Nucleus</location>
        <location evidence="1 6">Nucleolus</location>
    </subcellularLocation>
</comment>
<dbReference type="PROSITE" id="PS50833">
    <property type="entry name" value="BRIX"/>
    <property type="match status" value="1"/>
</dbReference>
<evidence type="ECO:0000256" key="6">
    <source>
        <dbReference type="RuleBase" id="RU367086"/>
    </source>
</evidence>
<dbReference type="Proteomes" id="UP001378592">
    <property type="component" value="Unassembled WGS sequence"/>
</dbReference>
<reference evidence="9 10" key="1">
    <citation type="submission" date="2024-03" db="EMBL/GenBank/DDBJ databases">
        <title>The genome assembly and annotation of the cricket Gryllus longicercus Weissman &amp; Gray.</title>
        <authorList>
            <person name="Szrajer S."/>
            <person name="Gray D."/>
            <person name="Ylla G."/>
        </authorList>
    </citation>
    <scope>NUCLEOTIDE SEQUENCE [LARGE SCALE GENOMIC DNA]</scope>
    <source>
        <strain evidence="9">DAG 2021-001</strain>
        <tissue evidence="9">Whole body minus gut</tissue>
    </source>
</reference>
<sequence>MGAIQRIRQPTTGKGKRFLKSRAPKAVENTKRTLFLRGPKSSQTVVECMKDFCRLKKPHGTFLNRKTDWRPFEDVSKLEFFSKKYDSSLFMFASHNKKRPNNLIIGRTYDHQLLDMIELGVNNFKNIETFKTEKVSYGTKPCLLFCGDEFEYNFEYQRLKSLLIDLFQYEVMEFVRLQGIQHVIMFTATKDTIYMRSYRILFKKSGSRTPRVELEEIGPSLDFNMRRTKLASEDLYKLACKKPKELKVKKVKNIDTNPLGTTHGRIHIPKQNINKLQTRKMKGLRKTPAEKRAKRKDKAEKRTPKLGAKRAAAAKNTSRPGKKRKMNKK</sequence>
<feature type="compositionally biased region" description="Basic and acidic residues" evidence="7">
    <location>
        <begin position="287"/>
        <end position="303"/>
    </location>
</feature>
<dbReference type="Pfam" id="PF04427">
    <property type="entry name" value="Brix"/>
    <property type="match status" value="1"/>
</dbReference>
<dbReference type="SMART" id="SM00879">
    <property type="entry name" value="Brix"/>
    <property type="match status" value="1"/>
</dbReference>
<dbReference type="PANTHER" id="PTHR12728">
    <property type="entry name" value="BRIX DOMAIN CONTAINING PROTEIN"/>
    <property type="match status" value="1"/>
</dbReference>
<evidence type="ECO:0000256" key="7">
    <source>
        <dbReference type="SAM" id="MobiDB-lite"/>
    </source>
</evidence>
<dbReference type="PANTHER" id="PTHR12728:SF0">
    <property type="entry name" value="RIBOSOME PRODUCTION FACTOR 2 HOMOLOG"/>
    <property type="match status" value="1"/>
</dbReference>
<accession>A0AAN9VM15</accession>
<dbReference type="SUPFAM" id="SSF52954">
    <property type="entry name" value="Class II aaRS ABD-related"/>
    <property type="match status" value="1"/>
</dbReference>
<protein>
    <recommendedName>
        <fullName evidence="3 6">Ribosome production factor 2 homolog</fullName>
    </recommendedName>
    <alternativeName>
        <fullName evidence="5 6">Ribosome biogenesis protein RPF2 homolog</fullName>
    </alternativeName>
</protein>
<gene>
    <name evidence="9" type="ORF">R5R35_001279</name>
</gene>
<dbReference type="InterPro" id="IPR007109">
    <property type="entry name" value="Brix"/>
</dbReference>
<dbReference type="EMBL" id="JAZDUA010000165">
    <property type="protein sequence ID" value="KAK7865821.1"/>
    <property type="molecule type" value="Genomic_DNA"/>
</dbReference>
<evidence type="ECO:0000313" key="9">
    <source>
        <dbReference type="EMBL" id="KAK7865821.1"/>
    </source>
</evidence>
<evidence type="ECO:0000313" key="10">
    <source>
        <dbReference type="Proteomes" id="UP001378592"/>
    </source>
</evidence>
<evidence type="ECO:0000256" key="1">
    <source>
        <dbReference type="ARBA" id="ARBA00004604"/>
    </source>
</evidence>
<comment type="caution">
    <text evidence="9">The sequence shown here is derived from an EMBL/GenBank/DDBJ whole genome shotgun (WGS) entry which is preliminary data.</text>
</comment>
<name>A0AAN9VM15_9ORTH</name>